<organism evidence="2 3">
    <name type="scientific">Dendrobium nobile</name>
    <name type="common">Orchid</name>
    <dbReference type="NCBI Taxonomy" id="94219"/>
    <lineage>
        <taxon>Eukaryota</taxon>
        <taxon>Viridiplantae</taxon>
        <taxon>Streptophyta</taxon>
        <taxon>Embryophyta</taxon>
        <taxon>Tracheophyta</taxon>
        <taxon>Spermatophyta</taxon>
        <taxon>Magnoliopsida</taxon>
        <taxon>Liliopsida</taxon>
        <taxon>Asparagales</taxon>
        <taxon>Orchidaceae</taxon>
        <taxon>Epidendroideae</taxon>
        <taxon>Malaxideae</taxon>
        <taxon>Dendrobiinae</taxon>
        <taxon>Dendrobium</taxon>
    </lineage>
</organism>
<name>A0A8T3BAM3_DENNO</name>
<keyword evidence="1" id="KW-0812">Transmembrane</keyword>
<accession>A0A8T3BAM3</accession>
<dbReference type="Proteomes" id="UP000829196">
    <property type="component" value="Unassembled WGS sequence"/>
</dbReference>
<dbReference type="EMBL" id="JAGYWB010000010">
    <property type="protein sequence ID" value="KAI0507924.1"/>
    <property type="molecule type" value="Genomic_DNA"/>
</dbReference>
<proteinExistence type="predicted"/>
<keyword evidence="1" id="KW-0472">Membrane</keyword>
<protein>
    <submittedName>
        <fullName evidence="2">Uncharacterized protein</fullName>
    </submittedName>
</protein>
<feature type="transmembrane region" description="Helical" evidence="1">
    <location>
        <begin position="12"/>
        <end position="31"/>
    </location>
</feature>
<gene>
    <name evidence="2" type="ORF">KFK09_014052</name>
</gene>
<reference evidence="2" key="1">
    <citation type="journal article" date="2022" name="Front. Genet.">
        <title>Chromosome-Scale Assembly of the Dendrobium nobile Genome Provides Insights Into the Molecular Mechanism of the Biosynthesis of the Medicinal Active Ingredient of Dendrobium.</title>
        <authorList>
            <person name="Xu Q."/>
            <person name="Niu S.-C."/>
            <person name="Li K.-L."/>
            <person name="Zheng P.-J."/>
            <person name="Zhang X.-J."/>
            <person name="Jia Y."/>
            <person name="Liu Y."/>
            <person name="Niu Y.-X."/>
            <person name="Yu L.-H."/>
            <person name="Chen D.-F."/>
            <person name="Zhang G.-Q."/>
        </authorList>
    </citation>
    <scope>NUCLEOTIDE SEQUENCE</scope>
    <source>
        <tissue evidence="2">Leaf</tissue>
    </source>
</reference>
<sequence>MGTFSFGKIGGLMVTPLILYLTLTLSLWFRIDFFQLNLYDAFFSISQLLDLWFVESKGHIRNVISSLICWFLWLERNNSHFNGIDMNHQRIIHKIKDKVIALFSANLLSINNFKKFYYTLSFFGINWELDKGQIRSIFMNWCKPNLNYFKLNVSWVKVGCNYDYAGIIRNHLGLFISGFAGPSFVEDSHMAFFMGVLHGLKLCNSFFIQNIILEAASYFDSY</sequence>
<evidence type="ECO:0000313" key="3">
    <source>
        <dbReference type="Proteomes" id="UP000829196"/>
    </source>
</evidence>
<evidence type="ECO:0000313" key="2">
    <source>
        <dbReference type="EMBL" id="KAI0507924.1"/>
    </source>
</evidence>
<evidence type="ECO:0000256" key="1">
    <source>
        <dbReference type="SAM" id="Phobius"/>
    </source>
</evidence>
<comment type="caution">
    <text evidence="2">The sequence shown here is derived from an EMBL/GenBank/DDBJ whole genome shotgun (WGS) entry which is preliminary data.</text>
</comment>
<keyword evidence="3" id="KW-1185">Reference proteome</keyword>
<dbReference type="AlphaFoldDB" id="A0A8T3BAM3"/>
<keyword evidence="1" id="KW-1133">Transmembrane helix</keyword>